<reference evidence="2" key="2">
    <citation type="journal article" date="2023" name="IMA Fungus">
        <title>Comparative genomic study of the Penicillium genus elucidates a diverse pangenome and 15 lateral gene transfer events.</title>
        <authorList>
            <person name="Petersen C."/>
            <person name="Sorensen T."/>
            <person name="Nielsen M.R."/>
            <person name="Sondergaard T.E."/>
            <person name="Sorensen J.L."/>
            <person name="Fitzpatrick D.A."/>
            <person name="Frisvad J.C."/>
            <person name="Nielsen K.L."/>
        </authorList>
    </citation>
    <scope>NUCLEOTIDE SEQUENCE</scope>
    <source>
        <strain evidence="2">IBT 34128</strain>
    </source>
</reference>
<dbReference type="Proteomes" id="UP001141434">
    <property type="component" value="Unassembled WGS sequence"/>
</dbReference>
<dbReference type="GeneID" id="81396493"/>
<dbReference type="OrthoDB" id="4350061at2759"/>
<protein>
    <submittedName>
        <fullName evidence="2">Uncharacterized protein</fullName>
    </submittedName>
</protein>
<keyword evidence="3" id="KW-1185">Reference proteome</keyword>
<gene>
    <name evidence="2" type="ORF">NUU61_006797</name>
</gene>
<evidence type="ECO:0000313" key="2">
    <source>
        <dbReference type="EMBL" id="KAJ5091927.1"/>
    </source>
</evidence>
<evidence type="ECO:0000256" key="1">
    <source>
        <dbReference type="SAM" id="MobiDB-lite"/>
    </source>
</evidence>
<dbReference type="RefSeq" id="XP_056510124.1">
    <property type="nucleotide sequence ID" value="XM_056657324.1"/>
</dbReference>
<dbReference type="AlphaFoldDB" id="A0A9W9F1N9"/>
<accession>A0A9W9F1N9</accession>
<dbReference type="EMBL" id="JAPMSZ010000009">
    <property type="protein sequence ID" value="KAJ5091927.1"/>
    <property type="molecule type" value="Genomic_DNA"/>
</dbReference>
<comment type="caution">
    <text evidence="2">The sequence shown here is derived from an EMBL/GenBank/DDBJ whole genome shotgun (WGS) entry which is preliminary data.</text>
</comment>
<feature type="region of interest" description="Disordered" evidence="1">
    <location>
        <begin position="48"/>
        <end position="83"/>
    </location>
</feature>
<feature type="compositionally biased region" description="Low complexity" evidence="1">
    <location>
        <begin position="72"/>
        <end position="82"/>
    </location>
</feature>
<name>A0A9W9F1N9_9EURO</name>
<organism evidence="2 3">
    <name type="scientific">Penicillium alfredii</name>
    <dbReference type="NCBI Taxonomy" id="1506179"/>
    <lineage>
        <taxon>Eukaryota</taxon>
        <taxon>Fungi</taxon>
        <taxon>Dikarya</taxon>
        <taxon>Ascomycota</taxon>
        <taxon>Pezizomycotina</taxon>
        <taxon>Eurotiomycetes</taxon>
        <taxon>Eurotiomycetidae</taxon>
        <taxon>Eurotiales</taxon>
        <taxon>Aspergillaceae</taxon>
        <taxon>Penicillium</taxon>
    </lineage>
</organism>
<evidence type="ECO:0000313" key="3">
    <source>
        <dbReference type="Proteomes" id="UP001141434"/>
    </source>
</evidence>
<proteinExistence type="predicted"/>
<feature type="region of interest" description="Disordered" evidence="1">
    <location>
        <begin position="302"/>
        <end position="336"/>
    </location>
</feature>
<reference evidence="2" key="1">
    <citation type="submission" date="2022-11" db="EMBL/GenBank/DDBJ databases">
        <authorList>
            <person name="Petersen C."/>
        </authorList>
    </citation>
    <scope>NUCLEOTIDE SEQUENCE</scope>
    <source>
        <strain evidence="2">IBT 34128</strain>
    </source>
</reference>
<sequence>MADQDFEIDLVVENSIARIKLTGIALSTGSPKEAAVAEHSEVVEEQAAPDIPGIFHPRPSHSMRLRSQARESPIPSSSSSSLPLPPDEFNLSAIPVFDSAAVLWESDAIEERYMTVLRNGLSEHTTTGHRRSHASFMDLYELPDIPAARVWEGRRASNHSFTILRDFVDEEAEVEVAGVIDHFVPTVNDFDFEEDKENVYTTASDYESPPEPELPPTYIDQSIVEAMQQDAFGLPQDLSIFTPNAPFDHIHHPPSNGSTGAPRPIPGPVLVFVGLEHQHDPDFENVPVDQVSQLQDLNETYQRVHDSRRRNDRRFAMRQGETVQGPNNPFLDFRRATEFQRRQIRRRNSLSGDEE</sequence>